<evidence type="ECO:0000313" key="2">
    <source>
        <dbReference type="EMBL" id="KAK7069328.1"/>
    </source>
</evidence>
<gene>
    <name evidence="2" type="ORF">SK128_014465</name>
</gene>
<dbReference type="EMBL" id="JAXCGZ010016983">
    <property type="protein sequence ID" value="KAK7069328.1"/>
    <property type="molecule type" value="Genomic_DNA"/>
</dbReference>
<feature type="non-terminal residue" evidence="2">
    <location>
        <position position="1"/>
    </location>
</feature>
<protein>
    <submittedName>
        <fullName evidence="2">Uncharacterized protein</fullName>
    </submittedName>
</protein>
<proteinExistence type="predicted"/>
<feature type="region of interest" description="Disordered" evidence="1">
    <location>
        <begin position="1"/>
        <end position="52"/>
    </location>
</feature>
<dbReference type="AlphaFoldDB" id="A0AAN8WV43"/>
<sequence length="52" mass="5683">HPSHLDVGHGILPEVPPRHNAPSPSIPNWRPHPKVLNVHNGPPLRSESSHPS</sequence>
<comment type="caution">
    <text evidence="2">The sequence shown here is derived from an EMBL/GenBank/DDBJ whole genome shotgun (WGS) entry which is preliminary data.</text>
</comment>
<evidence type="ECO:0000256" key="1">
    <source>
        <dbReference type="SAM" id="MobiDB-lite"/>
    </source>
</evidence>
<accession>A0AAN8WV43</accession>
<keyword evidence="3" id="KW-1185">Reference proteome</keyword>
<reference evidence="2 3" key="1">
    <citation type="submission" date="2023-11" db="EMBL/GenBank/DDBJ databases">
        <title>Halocaridina rubra genome assembly.</title>
        <authorList>
            <person name="Smith C."/>
        </authorList>
    </citation>
    <scope>NUCLEOTIDE SEQUENCE [LARGE SCALE GENOMIC DNA]</scope>
    <source>
        <strain evidence="2">EP-1</strain>
        <tissue evidence="2">Whole</tissue>
    </source>
</reference>
<organism evidence="2 3">
    <name type="scientific">Halocaridina rubra</name>
    <name type="common">Hawaiian red shrimp</name>
    <dbReference type="NCBI Taxonomy" id="373956"/>
    <lineage>
        <taxon>Eukaryota</taxon>
        <taxon>Metazoa</taxon>
        <taxon>Ecdysozoa</taxon>
        <taxon>Arthropoda</taxon>
        <taxon>Crustacea</taxon>
        <taxon>Multicrustacea</taxon>
        <taxon>Malacostraca</taxon>
        <taxon>Eumalacostraca</taxon>
        <taxon>Eucarida</taxon>
        <taxon>Decapoda</taxon>
        <taxon>Pleocyemata</taxon>
        <taxon>Caridea</taxon>
        <taxon>Atyoidea</taxon>
        <taxon>Atyidae</taxon>
        <taxon>Halocaridina</taxon>
    </lineage>
</organism>
<dbReference type="Proteomes" id="UP001381693">
    <property type="component" value="Unassembled WGS sequence"/>
</dbReference>
<name>A0AAN8WV43_HALRR</name>
<feature type="non-terminal residue" evidence="2">
    <location>
        <position position="52"/>
    </location>
</feature>
<evidence type="ECO:0000313" key="3">
    <source>
        <dbReference type="Proteomes" id="UP001381693"/>
    </source>
</evidence>